<proteinExistence type="predicted"/>
<evidence type="ECO:0000313" key="2">
    <source>
        <dbReference type="Proteomes" id="UP000299102"/>
    </source>
</evidence>
<accession>A0A4C1SXL9</accession>
<reference evidence="1 2" key="1">
    <citation type="journal article" date="2019" name="Commun. Biol.">
        <title>The bagworm genome reveals a unique fibroin gene that provides high tensile strength.</title>
        <authorList>
            <person name="Kono N."/>
            <person name="Nakamura H."/>
            <person name="Ohtoshi R."/>
            <person name="Tomita M."/>
            <person name="Numata K."/>
            <person name="Arakawa K."/>
        </authorList>
    </citation>
    <scope>NUCLEOTIDE SEQUENCE [LARGE SCALE GENOMIC DNA]</scope>
</reference>
<evidence type="ECO:0000313" key="1">
    <source>
        <dbReference type="EMBL" id="GBP05918.1"/>
    </source>
</evidence>
<keyword evidence="2" id="KW-1185">Reference proteome</keyword>
<dbReference type="EMBL" id="BGZK01000020">
    <property type="protein sequence ID" value="GBP05918.1"/>
    <property type="molecule type" value="Genomic_DNA"/>
</dbReference>
<organism evidence="1 2">
    <name type="scientific">Eumeta variegata</name>
    <name type="common">Bagworm moth</name>
    <name type="synonym">Eumeta japonica</name>
    <dbReference type="NCBI Taxonomy" id="151549"/>
    <lineage>
        <taxon>Eukaryota</taxon>
        <taxon>Metazoa</taxon>
        <taxon>Ecdysozoa</taxon>
        <taxon>Arthropoda</taxon>
        <taxon>Hexapoda</taxon>
        <taxon>Insecta</taxon>
        <taxon>Pterygota</taxon>
        <taxon>Neoptera</taxon>
        <taxon>Endopterygota</taxon>
        <taxon>Lepidoptera</taxon>
        <taxon>Glossata</taxon>
        <taxon>Ditrysia</taxon>
        <taxon>Tineoidea</taxon>
        <taxon>Psychidae</taxon>
        <taxon>Oiketicinae</taxon>
        <taxon>Eumeta</taxon>
    </lineage>
</organism>
<dbReference type="AlphaFoldDB" id="A0A4C1SXL9"/>
<name>A0A4C1SXL9_EUMVA</name>
<protein>
    <submittedName>
        <fullName evidence="1">Uncharacterized protein</fullName>
    </submittedName>
</protein>
<gene>
    <name evidence="1" type="ORF">EVAR_3201_1</name>
</gene>
<sequence length="134" mass="15139">MSSICRQWEGLERIKGKCLECAGEKTAAGGRDAAPSRAAQINIWRVAMTTPRQTECLPYYAPPSRRPESPSTPVAHYLFNTCYLYGFYVKSGFCVKRPARGSDIRQKCRVTLYRQIRPLPLYRTSGRSRNGLAC</sequence>
<comment type="caution">
    <text evidence="1">The sequence shown here is derived from an EMBL/GenBank/DDBJ whole genome shotgun (WGS) entry which is preliminary data.</text>
</comment>
<dbReference type="Proteomes" id="UP000299102">
    <property type="component" value="Unassembled WGS sequence"/>
</dbReference>